<keyword evidence="2" id="KW-0560">Oxidoreductase</keyword>
<dbReference type="EMBL" id="JANAFB010000003">
    <property type="protein sequence ID" value="MCP3424799.1"/>
    <property type="molecule type" value="Genomic_DNA"/>
</dbReference>
<evidence type="ECO:0000256" key="4">
    <source>
        <dbReference type="SAM" id="MobiDB-lite"/>
    </source>
</evidence>
<dbReference type="InterPro" id="IPR041698">
    <property type="entry name" value="Methyltransf_25"/>
</dbReference>
<comment type="caution">
    <text evidence="7">The sequence shown here is derived from an EMBL/GenBank/DDBJ whole genome shotgun (WGS) entry which is preliminary data.</text>
</comment>
<dbReference type="RefSeq" id="WP_254164703.1">
    <property type="nucleotide sequence ID" value="NZ_JANAFB010000003.1"/>
</dbReference>
<dbReference type="InterPro" id="IPR023753">
    <property type="entry name" value="FAD/NAD-binding_dom"/>
</dbReference>
<organism evidence="7 8">
    <name type="scientific">Rothia santali</name>
    <dbReference type="NCBI Taxonomy" id="2949643"/>
    <lineage>
        <taxon>Bacteria</taxon>
        <taxon>Bacillati</taxon>
        <taxon>Actinomycetota</taxon>
        <taxon>Actinomycetes</taxon>
        <taxon>Micrococcales</taxon>
        <taxon>Micrococcaceae</taxon>
        <taxon>Rothia</taxon>
    </lineage>
</organism>
<feature type="domain" description="FAD/NAD(P)-binding" evidence="5">
    <location>
        <begin position="90"/>
        <end position="372"/>
    </location>
</feature>
<accession>A0A9X2H828</accession>
<evidence type="ECO:0000256" key="2">
    <source>
        <dbReference type="ARBA" id="ARBA00023002"/>
    </source>
</evidence>
<evidence type="ECO:0000313" key="7">
    <source>
        <dbReference type="EMBL" id="MCP3424799.1"/>
    </source>
</evidence>
<evidence type="ECO:0000259" key="5">
    <source>
        <dbReference type="Pfam" id="PF07992"/>
    </source>
</evidence>
<feature type="domain" description="Methyltransferase" evidence="6">
    <location>
        <begin position="434"/>
        <end position="526"/>
    </location>
</feature>
<dbReference type="Pfam" id="PF13649">
    <property type="entry name" value="Methyltransf_25"/>
    <property type="match status" value="1"/>
</dbReference>
<keyword evidence="1" id="KW-0285">Flavoprotein</keyword>
<dbReference type="CDD" id="cd02440">
    <property type="entry name" value="AdoMet_MTases"/>
    <property type="match status" value="1"/>
</dbReference>
<dbReference type="InterPro" id="IPR029063">
    <property type="entry name" value="SAM-dependent_MTases_sf"/>
</dbReference>
<dbReference type="InterPro" id="IPR036188">
    <property type="entry name" value="FAD/NAD-bd_sf"/>
</dbReference>
<gene>
    <name evidence="7" type="ORF">NBM05_01820</name>
</gene>
<dbReference type="Pfam" id="PF07992">
    <property type="entry name" value="Pyr_redox_2"/>
    <property type="match status" value="1"/>
</dbReference>
<dbReference type="Proteomes" id="UP001139502">
    <property type="component" value="Unassembled WGS sequence"/>
</dbReference>
<feature type="region of interest" description="Disordered" evidence="4">
    <location>
        <begin position="1"/>
        <end position="53"/>
    </location>
</feature>
<dbReference type="PRINTS" id="PR00469">
    <property type="entry name" value="PNDRDTASEII"/>
</dbReference>
<evidence type="ECO:0000313" key="8">
    <source>
        <dbReference type="Proteomes" id="UP001139502"/>
    </source>
</evidence>
<name>A0A9X2H828_9MICC</name>
<dbReference type="Gene3D" id="3.50.50.60">
    <property type="entry name" value="FAD/NAD(P)-binding domain"/>
    <property type="match status" value="2"/>
</dbReference>
<dbReference type="PRINTS" id="PR00368">
    <property type="entry name" value="FADPNR"/>
</dbReference>
<reference evidence="7" key="1">
    <citation type="submission" date="2022-06" db="EMBL/GenBank/DDBJ databases">
        <title>Rothia sp. isolated from sandalwood seedling.</title>
        <authorList>
            <person name="Tuikhar N."/>
            <person name="Kirdat K."/>
            <person name="Thorat V."/>
            <person name="Swetha P."/>
            <person name="Padma S."/>
            <person name="Sundararaj R."/>
            <person name="Yadav A."/>
        </authorList>
    </citation>
    <scope>NUCLEOTIDE SEQUENCE</scope>
    <source>
        <strain evidence="7">AR01</strain>
    </source>
</reference>
<evidence type="ECO:0000259" key="6">
    <source>
        <dbReference type="Pfam" id="PF13649"/>
    </source>
</evidence>
<dbReference type="SUPFAM" id="SSF51905">
    <property type="entry name" value="FAD/NAD(P)-binding domain"/>
    <property type="match status" value="1"/>
</dbReference>
<dbReference type="PANTHER" id="PTHR48105">
    <property type="entry name" value="THIOREDOXIN REDUCTASE 1-RELATED-RELATED"/>
    <property type="match status" value="1"/>
</dbReference>
<dbReference type="InterPro" id="IPR050097">
    <property type="entry name" value="Ferredoxin-NADP_redctase_2"/>
</dbReference>
<dbReference type="GO" id="GO:0004791">
    <property type="term" value="F:thioredoxin-disulfide reductase (NADPH) activity"/>
    <property type="evidence" value="ECO:0007669"/>
    <property type="project" value="UniProtKB-EC"/>
</dbReference>
<comment type="catalytic activity">
    <reaction evidence="3">
        <text>[thioredoxin]-dithiol + NADP(+) = [thioredoxin]-disulfide + NADPH + H(+)</text>
        <dbReference type="Rhea" id="RHEA:20345"/>
        <dbReference type="Rhea" id="RHEA-COMP:10698"/>
        <dbReference type="Rhea" id="RHEA-COMP:10700"/>
        <dbReference type="ChEBI" id="CHEBI:15378"/>
        <dbReference type="ChEBI" id="CHEBI:29950"/>
        <dbReference type="ChEBI" id="CHEBI:50058"/>
        <dbReference type="ChEBI" id="CHEBI:57783"/>
        <dbReference type="ChEBI" id="CHEBI:58349"/>
        <dbReference type="EC" id="1.8.1.9"/>
    </reaction>
</comment>
<proteinExistence type="predicted"/>
<evidence type="ECO:0000256" key="1">
    <source>
        <dbReference type="ARBA" id="ARBA00022630"/>
    </source>
</evidence>
<protein>
    <submittedName>
        <fullName evidence="7">NAD(P)/FAD-dependent oxidoreductase</fullName>
    </submittedName>
</protein>
<dbReference type="AlphaFoldDB" id="A0A9X2H828"/>
<sequence length="605" mass="63016">MTSSDQRSADQHDADRAHSSGGTSGDAPVHAHDGASNADQVHAHTGASSADQVHAHTGASNIDRAHAHGDASTADQPSAPARPAITRHADVAIIGGSAAGLAAALQLSRQRRSVIVVDSGEPRNAPSASMHSYLGHEGRSPAEFLRIARAEVRSYGAEVLTGRALDVVREAEGFRLQLTGGIVLCARRVVAATGLRDELPEIPGLAEHWGASVIHCPFCHGYEARDGRIVALVTSPAGLHPLPLLRQLTERLTVVVHGGVPAEDPQLATLRAVGVRVIVGPVERILDDDAGELRALRMADGAEVPADTILVGTRLHARVEPFASLGLTAGEHPSGVASYVEADAFTGATAVPGVYAAGTLAEPMLQVLPTAAAGARVGAMVSFDLAQEDLAAAARPVAHAADWDGRYSGDPQWSGNPNGSLVAEVAGLTPGTALDIGAGEGGDALWLAEQGWRVTASDISARALDRVRAEAQRRSASVKTLQADANAAAPFAGARYDLVTAAYASIPRTPDARGLANFLDAVAPGGRLLIINHDVSDMREMLSTADPDSTRPFDHEAFVGTDDFVEALSASPDWEIEVNERRERPAGAVSAHHVHDVVLRARRVG</sequence>
<evidence type="ECO:0000256" key="3">
    <source>
        <dbReference type="ARBA" id="ARBA00048132"/>
    </source>
</evidence>
<dbReference type="SUPFAM" id="SSF53335">
    <property type="entry name" value="S-adenosyl-L-methionine-dependent methyltransferases"/>
    <property type="match status" value="1"/>
</dbReference>
<feature type="compositionally biased region" description="Basic and acidic residues" evidence="4">
    <location>
        <begin position="7"/>
        <end position="18"/>
    </location>
</feature>
<keyword evidence="8" id="KW-1185">Reference proteome</keyword>
<dbReference type="Gene3D" id="3.40.50.150">
    <property type="entry name" value="Vaccinia Virus protein VP39"/>
    <property type="match status" value="1"/>
</dbReference>